<dbReference type="PANTHER" id="PTHR11895:SF151">
    <property type="entry name" value="GLUTAMYL-TRNA(GLN) AMIDOTRANSFERASE SUBUNIT A"/>
    <property type="match status" value="1"/>
</dbReference>
<organism evidence="3 6">
    <name type="scientific">Methylopila capsulata</name>
    <dbReference type="NCBI Taxonomy" id="61654"/>
    <lineage>
        <taxon>Bacteria</taxon>
        <taxon>Pseudomonadati</taxon>
        <taxon>Pseudomonadota</taxon>
        <taxon>Alphaproteobacteria</taxon>
        <taxon>Hyphomicrobiales</taxon>
        <taxon>Methylopilaceae</taxon>
        <taxon>Methylopila</taxon>
    </lineage>
</organism>
<protein>
    <submittedName>
        <fullName evidence="3">Amidase</fullName>
        <ecNumber evidence="4">3.5.1.4</ecNumber>
    </submittedName>
</protein>
<comment type="caution">
    <text evidence="3">The sequence shown here is derived from an EMBL/GenBank/DDBJ whole genome shotgun (WGS) entry which is preliminary data.</text>
</comment>
<dbReference type="InterPro" id="IPR023631">
    <property type="entry name" value="Amidase_dom"/>
</dbReference>
<keyword evidence="5" id="KW-1185">Reference proteome</keyword>
<evidence type="ECO:0000313" key="4">
    <source>
        <dbReference type="EMBL" id="MBM7849918.1"/>
    </source>
</evidence>
<accession>A0A9W6IS62</accession>
<evidence type="ECO:0000313" key="5">
    <source>
        <dbReference type="Proteomes" id="UP000758856"/>
    </source>
</evidence>
<name>A0A9W6IS62_9HYPH</name>
<dbReference type="RefSeq" id="WP_204948399.1">
    <property type="nucleotide sequence ID" value="NZ_BSFF01000002.1"/>
</dbReference>
<reference evidence="3" key="1">
    <citation type="journal article" date="2014" name="Int. J. Syst. Evol. Microbiol.">
        <title>Complete genome sequence of Corynebacterium casei LMG S-19264T (=DSM 44701T), isolated from a smear-ripened cheese.</title>
        <authorList>
            <consortium name="US DOE Joint Genome Institute (JGI-PGF)"/>
            <person name="Walter F."/>
            <person name="Albersmeier A."/>
            <person name="Kalinowski J."/>
            <person name="Ruckert C."/>
        </authorList>
    </citation>
    <scope>NUCLEOTIDE SEQUENCE</scope>
    <source>
        <strain evidence="3">VKM B-1606</strain>
    </source>
</reference>
<keyword evidence="4" id="KW-0378">Hydrolase</keyword>
<feature type="domain" description="Amidase" evidence="2">
    <location>
        <begin position="41"/>
        <end position="405"/>
    </location>
</feature>
<dbReference type="EMBL" id="BSFF01000002">
    <property type="protein sequence ID" value="GLK55208.1"/>
    <property type="molecule type" value="Genomic_DNA"/>
</dbReference>
<dbReference type="GO" id="GO:0004040">
    <property type="term" value="F:amidase activity"/>
    <property type="evidence" value="ECO:0007669"/>
    <property type="project" value="UniProtKB-EC"/>
</dbReference>
<dbReference type="Proteomes" id="UP000758856">
    <property type="component" value="Unassembled WGS sequence"/>
</dbReference>
<reference evidence="3" key="3">
    <citation type="submission" date="2023-01" db="EMBL/GenBank/DDBJ databases">
        <authorList>
            <person name="Sun Q."/>
            <person name="Evtushenko L."/>
        </authorList>
    </citation>
    <scope>NUCLEOTIDE SEQUENCE</scope>
    <source>
        <strain evidence="3">VKM B-1606</strain>
    </source>
</reference>
<proteinExistence type="inferred from homology"/>
<dbReference type="EC" id="3.5.1.4" evidence="4"/>
<gene>
    <name evidence="3" type="ORF">GCM10008170_12270</name>
    <name evidence="4" type="ORF">JOD31_000130</name>
</gene>
<dbReference type="PANTHER" id="PTHR11895">
    <property type="entry name" value="TRANSAMIDASE"/>
    <property type="match status" value="1"/>
</dbReference>
<comment type="similarity">
    <text evidence="1">Belongs to the amidase family.</text>
</comment>
<dbReference type="Gene3D" id="3.90.1300.10">
    <property type="entry name" value="Amidase signature (AS) domain"/>
    <property type="match status" value="1"/>
</dbReference>
<sequence>MADDVTAQSIAEIQAKLAAGAEAQALVTPLWERARAVEPKLRAFAHLPEQAPAALTEGPLAGVTVGVKDLIDTADMPTDYGSAIYEGHQPAADAAIVAQLRALGATALGKTVTTEFAWRHPGATRNPWALDHTPGGSSSGSAAAVAAGIVTLALGTQTFGSVIRPAAFCGVVGFKPSFGQLPRDGVHPLSPSLDHVGLFARALEDVATAFALLKLDAAAAVAIAPRDLRIAALRPPSDVASAEQVALFDDACAQLRAAGAHVEAIDLTDALPRLLHVADTLMGFEAAGVFGELRARFPDKMSASMAAYVDAGKEISEIAHQEAVGAQQGFRMGVGERLEGYDALLTVPATGEAPLGLGHTGDPQFCVPWTTLGFPALSLPVGMSSAGLPLGLQLVGRFGEDRALLAAAQAFLEAFPLHVGRPALG</sequence>
<dbReference type="EMBL" id="JAFBCY010000001">
    <property type="protein sequence ID" value="MBM7849918.1"/>
    <property type="molecule type" value="Genomic_DNA"/>
</dbReference>
<evidence type="ECO:0000256" key="1">
    <source>
        <dbReference type="ARBA" id="ARBA00009199"/>
    </source>
</evidence>
<evidence type="ECO:0000313" key="6">
    <source>
        <dbReference type="Proteomes" id="UP001143400"/>
    </source>
</evidence>
<evidence type="ECO:0000313" key="3">
    <source>
        <dbReference type="EMBL" id="GLK55208.1"/>
    </source>
</evidence>
<dbReference type="Proteomes" id="UP001143400">
    <property type="component" value="Unassembled WGS sequence"/>
</dbReference>
<reference evidence="4 5" key="2">
    <citation type="submission" date="2021-01" db="EMBL/GenBank/DDBJ databases">
        <title>Genomic Encyclopedia of Type Strains, Phase IV (KMG-IV): sequencing the most valuable type-strain genomes for metagenomic binning, comparative biology and taxonomic classification.</title>
        <authorList>
            <person name="Goeker M."/>
        </authorList>
    </citation>
    <scope>NUCLEOTIDE SEQUENCE [LARGE SCALE GENOMIC DNA]</scope>
    <source>
        <strain evidence="4 5">DSM 6130</strain>
    </source>
</reference>
<dbReference type="InterPro" id="IPR000120">
    <property type="entry name" value="Amidase"/>
</dbReference>
<dbReference type="AlphaFoldDB" id="A0A9W6IS62"/>
<dbReference type="SUPFAM" id="SSF75304">
    <property type="entry name" value="Amidase signature (AS) enzymes"/>
    <property type="match status" value="1"/>
</dbReference>
<dbReference type="Pfam" id="PF01425">
    <property type="entry name" value="Amidase"/>
    <property type="match status" value="1"/>
</dbReference>
<dbReference type="InterPro" id="IPR036928">
    <property type="entry name" value="AS_sf"/>
</dbReference>
<evidence type="ECO:0000259" key="2">
    <source>
        <dbReference type="Pfam" id="PF01425"/>
    </source>
</evidence>